<dbReference type="GO" id="GO:0005524">
    <property type="term" value="F:ATP binding"/>
    <property type="evidence" value="ECO:0007669"/>
    <property type="project" value="UniProtKB-KW"/>
</dbReference>
<comment type="similarity">
    <text evidence="2">Belongs to the diacylglycerol/lipid kinase family.</text>
</comment>
<evidence type="ECO:0000313" key="10">
    <source>
        <dbReference type="EMBL" id="RLP79364.1"/>
    </source>
</evidence>
<keyword evidence="7" id="KW-0444">Lipid biosynthesis</keyword>
<proteinExistence type="inferred from homology"/>
<reference evidence="10 11" key="1">
    <citation type="submission" date="2018-10" db="EMBL/GenBank/DDBJ databases">
        <authorList>
            <person name="Li J."/>
        </authorList>
    </citation>
    <scope>NUCLEOTIDE SEQUENCE [LARGE SCALE GENOMIC DNA]</scope>
    <source>
        <strain evidence="10 11">JCM 11654</strain>
    </source>
</reference>
<sequence>MNPLRPDHSRPRAAVVYNPVKVKLSELKAAINTAAENEGWARTLWYETSEADPGGGITRTALADGASLIFAAGGDGTVRAVADALRGAEVPLALIPSGTGNLLARNLSLPLSDLDTAAHIGFAGRSRPIDMGIMNVIDEQGRGSEHSFLVMAGIGLDATVMANTNPALKKAVGWLAYVDAGMRALPNAHPFRLRYQLAGRSEHSVSVSTILFGNCGSLPGGLELMPDAAIDDGQLDLAVLQPAGLFGWLKVWRKLRWENGSLRKSRIGQRIITVTRGRKGTKTISYLRTAEVNVRLDEPQSFEIDGDELGRIVSARVGTEPSTLLVRVPLVELTS</sequence>
<evidence type="ECO:0000256" key="3">
    <source>
        <dbReference type="ARBA" id="ARBA00022679"/>
    </source>
</evidence>
<dbReference type="Gene3D" id="2.60.200.40">
    <property type="match status" value="1"/>
</dbReference>
<keyword evidence="8" id="KW-1208">Phospholipid metabolism</keyword>
<accession>A0A3L7AH51</accession>
<gene>
    <name evidence="10" type="ORF">D9V34_16400</name>
</gene>
<keyword evidence="11" id="KW-1185">Reference proteome</keyword>
<keyword evidence="6" id="KW-0067">ATP-binding</keyword>
<dbReference type="SUPFAM" id="SSF111331">
    <property type="entry name" value="NAD kinase/diacylglycerol kinase-like"/>
    <property type="match status" value="1"/>
</dbReference>
<dbReference type="SMART" id="SM00046">
    <property type="entry name" value="DAGKc"/>
    <property type="match status" value="1"/>
</dbReference>
<dbReference type="PROSITE" id="PS50146">
    <property type="entry name" value="DAGK"/>
    <property type="match status" value="1"/>
</dbReference>
<dbReference type="InterPro" id="IPR050187">
    <property type="entry name" value="Lipid_Phosphate_FormReg"/>
</dbReference>
<evidence type="ECO:0000256" key="7">
    <source>
        <dbReference type="ARBA" id="ARBA00023209"/>
    </source>
</evidence>
<dbReference type="Proteomes" id="UP000269438">
    <property type="component" value="Unassembled WGS sequence"/>
</dbReference>
<dbReference type="InterPro" id="IPR045540">
    <property type="entry name" value="YegS/DAGK_C"/>
</dbReference>
<evidence type="ECO:0000313" key="11">
    <source>
        <dbReference type="Proteomes" id="UP000269438"/>
    </source>
</evidence>
<protein>
    <submittedName>
        <fullName evidence="10">Diacylglycerol kinase</fullName>
    </submittedName>
</protein>
<keyword evidence="7" id="KW-0594">Phospholipid biosynthesis</keyword>
<dbReference type="InterPro" id="IPR016064">
    <property type="entry name" value="NAD/diacylglycerol_kinase_sf"/>
</dbReference>
<evidence type="ECO:0000259" key="9">
    <source>
        <dbReference type="PROSITE" id="PS50146"/>
    </source>
</evidence>
<keyword evidence="3" id="KW-0808">Transferase</keyword>
<keyword evidence="7" id="KW-0443">Lipid metabolism</keyword>
<evidence type="ECO:0000256" key="4">
    <source>
        <dbReference type="ARBA" id="ARBA00022741"/>
    </source>
</evidence>
<evidence type="ECO:0000256" key="6">
    <source>
        <dbReference type="ARBA" id="ARBA00022840"/>
    </source>
</evidence>
<evidence type="ECO:0000256" key="2">
    <source>
        <dbReference type="ARBA" id="ARBA00005983"/>
    </source>
</evidence>
<evidence type="ECO:0000256" key="8">
    <source>
        <dbReference type="ARBA" id="ARBA00023264"/>
    </source>
</evidence>
<evidence type="ECO:0000256" key="5">
    <source>
        <dbReference type="ARBA" id="ARBA00022777"/>
    </source>
</evidence>
<dbReference type="Gene3D" id="3.40.50.10330">
    <property type="entry name" value="Probable inorganic polyphosphate/atp-NAD kinase, domain 1"/>
    <property type="match status" value="1"/>
</dbReference>
<dbReference type="Pfam" id="PF00781">
    <property type="entry name" value="DAGK_cat"/>
    <property type="match status" value="1"/>
</dbReference>
<dbReference type="EMBL" id="RCUY01000015">
    <property type="protein sequence ID" value="RLP79364.1"/>
    <property type="molecule type" value="Genomic_DNA"/>
</dbReference>
<keyword evidence="5 10" id="KW-0418">Kinase</keyword>
<dbReference type="RefSeq" id="WP_121689526.1">
    <property type="nucleotide sequence ID" value="NZ_RCUY01000015.1"/>
</dbReference>
<dbReference type="Pfam" id="PF19279">
    <property type="entry name" value="YegS_C"/>
    <property type="match status" value="1"/>
</dbReference>
<dbReference type="OrthoDB" id="3171056at2"/>
<keyword evidence="4" id="KW-0547">Nucleotide-binding</keyword>
<dbReference type="PANTHER" id="PTHR12358:SF54">
    <property type="entry name" value="SPHINGOSINE KINASE RELATED PROTEIN"/>
    <property type="match status" value="1"/>
</dbReference>
<organism evidence="10 11">
    <name type="scientific">Mycetocola lacteus</name>
    <dbReference type="NCBI Taxonomy" id="76637"/>
    <lineage>
        <taxon>Bacteria</taxon>
        <taxon>Bacillati</taxon>
        <taxon>Actinomycetota</taxon>
        <taxon>Actinomycetes</taxon>
        <taxon>Micrococcales</taxon>
        <taxon>Microbacteriaceae</taxon>
        <taxon>Mycetocola</taxon>
    </lineage>
</organism>
<dbReference type="AlphaFoldDB" id="A0A3L7AH51"/>
<dbReference type="GO" id="GO:0008654">
    <property type="term" value="P:phospholipid biosynthetic process"/>
    <property type="evidence" value="ECO:0007669"/>
    <property type="project" value="UniProtKB-KW"/>
</dbReference>
<dbReference type="InterPro" id="IPR001206">
    <property type="entry name" value="Diacylglycerol_kinase_cat_dom"/>
</dbReference>
<dbReference type="InterPro" id="IPR017438">
    <property type="entry name" value="ATP-NAD_kinase_N"/>
</dbReference>
<feature type="domain" description="DAGKc" evidence="9">
    <location>
        <begin position="8"/>
        <end position="138"/>
    </location>
</feature>
<name>A0A3L7AH51_9MICO</name>
<comment type="cofactor">
    <cofactor evidence="1">
        <name>Mg(2+)</name>
        <dbReference type="ChEBI" id="CHEBI:18420"/>
    </cofactor>
</comment>
<comment type="caution">
    <text evidence="10">The sequence shown here is derived from an EMBL/GenBank/DDBJ whole genome shotgun (WGS) entry which is preliminary data.</text>
</comment>
<dbReference type="PANTHER" id="PTHR12358">
    <property type="entry name" value="SPHINGOSINE KINASE"/>
    <property type="match status" value="1"/>
</dbReference>
<dbReference type="GO" id="GO:0016301">
    <property type="term" value="F:kinase activity"/>
    <property type="evidence" value="ECO:0007669"/>
    <property type="project" value="UniProtKB-KW"/>
</dbReference>
<evidence type="ECO:0000256" key="1">
    <source>
        <dbReference type="ARBA" id="ARBA00001946"/>
    </source>
</evidence>